<feature type="transmembrane region" description="Helical" evidence="8">
    <location>
        <begin position="333"/>
        <end position="349"/>
    </location>
</feature>
<name>A0ABW6C2H4_9BACT</name>
<dbReference type="PANTHER" id="PTHR13285:SF18">
    <property type="entry name" value="PROTEIN-CYSTEINE N-PALMITOYLTRANSFERASE RASP"/>
    <property type="match status" value="1"/>
</dbReference>
<feature type="transmembrane region" description="Helical" evidence="8">
    <location>
        <begin position="77"/>
        <end position="97"/>
    </location>
</feature>
<keyword evidence="6 7" id="KW-0472">Membrane</keyword>
<organism evidence="9 10">
    <name type="scientific">Pontibacter toksunensis</name>
    <dbReference type="NCBI Taxonomy" id="1332631"/>
    <lineage>
        <taxon>Bacteria</taxon>
        <taxon>Pseudomonadati</taxon>
        <taxon>Bacteroidota</taxon>
        <taxon>Cytophagia</taxon>
        <taxon>Cytophagales</taxon>
        <taxon>Hymenobacteraceae</taxon>
        <taxon>Pontibacter</taxon>
    </lineage>
</organism>
<keyword evidence="4 8" id="KW-0812">Transmembrane</keyword>
<evidence type="ECO:0000313" key="9">
    <source>
        <dbReference type="EMBL" id="MFD3003474.1"/>
    </source>
</evidence>
<evidence type="ECO:0000256" key="5">
    <source>
        <dbReference type="ARBA" id="ARBA00022989"/>
    </source>
</evidence>
<dbReference type="RefSeq" id="WP_377490939.1">
    <property type="nucleotide sequence ID" value="NZ_JBHUOX010000030.1"/>
</dbReference>
<dbReference type="EMBL" id="JBHUOX010000030">
    <property type="protein sequence ID" value="MFD3003474.1"/>
    <property type="molecule type" value="Genomic_DNA"/>
</dbReference>
<evidence type="ECO:0000256" key="4">
    <source>
        <dbReference type="ARBA" id="ARBA00022692"/>
    </source>
</evidence>
<dbReference type="PANTHER" id="PTHR13285">
    <property type="entry name" value="ACYLTRANSFERASE"/>
    <property type="match status" value="1"/>
</dbReference>
<keyword evidence="5 8" id="KW-1133">Transmembrane helix</keyword>
<dbReference type="InterPro" id="IPR004299">
    <property type="entry name" value="MBOAT_fam"/>
</dbReference>
<proteinExistence type="inferred from homology"/>
<sequence>MLFNSLEFLIFFPTVVLLYFLFPYRYRWAVLLIASYTFYMFWRVDYAIILVISTLIDYLCSRMMDRYTEEGKAKRKPWLWLSLLSNLGILFTFKYYNFFSSAAHDLAEVLGVGYAAPAFELLLPMGISFYTFQTMSYSIDVYYGRIKAEKHLGIFALFVTFFPQLVAGPIERAGNLLGQLREKHDFDYHRVTNGLKLMAWGLFKKVVIADRLAVMVNQVYNNPTDYEGIPLILATVFFAFQIYCDFSGYTDIAIGSAQVMGFRLMENFRRPYFSRSIREFWGRWHISLSTWFRDYLYIPLGGNRVVKWRWYYNLFLVFLVSGLWHGANWTFMVWGALHGFYQVFGFLTADKRSELVKQFRLDSNKSFYSFLQVATTFSLVCLAWIFFRANSVSDALYISTHMFTGMSESLSEMLTNERGLRRAWVMFSQADHVFILSCMALVVFVMLELLSETGWKIDMSKHNAIVRTTAYGVGAALILLTGRFVDAEFIYFQF</sequence>
<feature type="transmembrane region" description="Helical" evidence="8">
    <location>
        <begin position="470"/>
        <end position="492"/>
    </location>
</feature>
<evidence type="ECO:0000256" key="1">
    <source>
        <dbReference type="ARBA" id="ARBA00004651"/>
    </source>
</evidence>
<dbReference type="InterPro" id="IPR024194">
    <property type="entry name" value="Ac/AlaTfrase_AlgI/DltB"/>
</dbReference>
<feature type="transmembrane region" description="Helical" evidence="8">
    <location>
        <begin position="109"/>
        <end position="132"/>
    </location>
</feature>
<dbReference type="Proteomes" id="UP001597641">
    <property type="component" value="Unassembled WGS sequence"/>
</dbReference>
<feature type="transmembrane region" description="Helical" evidence="8">
    <location>
        <begin position="152"/>
        <end position="170"/>
    </location>
</feature>
<reference evidence="10" key="1">
    <citation type="journal article" date="2019" name="Int. J. Syst. Evol. Microbiol.">
        <title>The Global Catalogue of Microorganisms (GCM) 10K type strain sequencing project: providing services to taxonomists for standard genome sequencing and annotation.</title>
        <authorList>
            <consortium name="The Broad Institute Genomics Platform"/>
            <consortium name="The Broad Institute Genome Sequencing Center for Infectious Disease"/>
            <person name="Wu L."/>
            <person name="Ma J."/>
        </authorList>
    </citation>
    <scope>NUCLEOTIDE SEQUENCE [LARGE SCALE GENOMIC DNA]</scope>
    <source>
        <strain evidence="10">KCTC 23984</strain>
    </source>
</reference>
<comment type="caution">
    <text evidence="9">The sequence shown here is derived from an EMBL/GenBank/DDBJ whole genome shotgun (WGS) entry which is preliminary data.</text>
</comment>
<feature type="transmembrane region" description="Helical" evidence="8">
    <location>
        <begin position="310"/>
        <end position="327"/>
    </location>
</feature>
<evidence type="ECO:0000256" key="7">
    <source>
        <dbReference type="PIRNR" id="PIRNR016636"/>
    </source>
</evidence>
<evidence type="ECO:0000256" key="3">
    <source>
        <dbReference type="ARBA" id="ARBA00022475"/>
    </source>
</evidence>
<dbReference type="InterPro" id="IPR051085">
    <property type="entry name" value="MB_O-acyltransferase"/>
</dbReference>
<comment type="similarity">
    <text evidence="2 7">Belongs to the membrane-bound acyltransferase family.</text>
</comment>
<keyword evidence="3 7" id="KW-1003">Cell membrane</keyword>
<keyword evidence="10" id="KW-1185">Reference proteome</keyword>
<evidence type="ECO:0000256" key="2">
    <source>
        <dbReference type="ARBA" id="ARBA00010323"/>
    </source>
</evidence>
<dbReference type="Pfam" id="PF03062">
    <property type="entry name" value="MBOAT"/>
    <property type="match status" value="1"/>
</dbReference>
<keyword evidence="7" id="KW-0808">Transferase</keyword>
<feature type="transmembrane region" description="Helical" evidence="8">
    <location>
        <begin position="28"/>
        <end position="56"/>
    </location>
</feature>
<gene>
    <name evidence="9" type="ORF">ACFS7Z_24160</name>
</gene>
<comment type="subcellular location">
    <subcellularLocation>
        <location evidence="1">Cell membrane</location>
        <topology evidence="1">Multi-pass membrane protein</topology>
    </subcellularLocation>
</comment>
<protein>
    <submittedName>
        <fullName evidence="9">MBOAT family O-acyltransferase</fullName>
    </submittedName>
</protein>
<accession>A0ABW6C2H4</accession>
<evidence type="ECO:0000256" key="8">
    <source>
        <dbReference type="SAM" id="Phobius"/>
    </source>
</evidence>
<evidence type="ECO:0000313" key="10">
    <source>
        <dbReference type="Proteomes" id="UP001597641"/>
    </source>
</evidence>
<dbReference type="PIRSF" id="PIRSF016636">
    <property type="entry name" value="AlgI_DltB"/>
    <property type="match status" value="1"/>
</dbReference>
<feature type="transmembrane region" description="Helical" evidence="8">
    <location>
        <begin position="5"/>
        <end position="22"/>
    </location>
</feature>
<dbReference type="PIRSF" id="PIRSF500217">
    <property type="entry name" value="AlgI"/>
    <property type="match status" value="1"/>
</dbReference>
<feature type="transmembrane region" description="Helical" evidence="8">
    <location>
        <begin position="432"/>
        <end position="450"/>
    </location>
</feature>
<dbReference type="InterPro" id="IPR028362">
    <property type="entry name" value="AlgI"/>
</dbReference>
<evidence type="ECO:0000256" key="6">
    <source>
        <dbReference type="ARBA" id="ARBA00023136"/>
    </source>
</evidence>
<feature type="transmembrane region" description="Helical" evidence="8">
    <location>
        <begin position="370"/>
        <end position="387"/>
    </location>
</feature>
<feature type="transmembrane region" description="Helical" evidence="8">
    <location>
        <begin position="228"/>
        <end position="246"/>
    </location>
</feature>
<keyword evidence="7" id="KW-0012">Acyltransferase</keyword>